<feature type="compositionally biased region" description="Basic and acidic residues" evidence="1">
    <location>
        <begin position="154"/>
        <end position="168"/>
    </location>
</feature>
<protein>
    <recommendedName>
        <fullName evidence="4">Alpha/beta hydrolase</fullName>
    </recommendedName>
</protein>
<reference evidence="2 3" key="1">
    <citation type="submission" date="2019-11" db="EMBL/GenBank/DDBJ databases">
        <title>Description of Pedobacter sp. LMG 31462T.</title>
        <authorList>
            <person name="Carlier A."/>
            <person name="Qi S."/>
            <person name="Vandamme P."/>
        </authorList>
    </citation>
    <scope>NUCLEOTIDE SEQUENCE [LARGE SCALE GENOMIC DNA]</scope>
    <source>
        <strain evidence="2 3">LMG 31462</strain>
    </source>
</reference>
<keyword evidence="3" id="KW-1185">Reference proteome</keyword>
<sequence length="198" mass="21803">MSTNQKQYQYYDGAIGGWFNTMESMFVPQADNLISGDRYNMGKIQGSKDAEAIISSLTRTGGVITESLKIVSHSMGGAYSKGFVQAIIDYAVKHPELSRGLKISQFDMDPLQAAQLNAIPGVHTEQYTHNAKKKGVKNLNRIADGKQGGLDNAQGKKDGNSYNEDSNKTDHSIMTFINDIGNMQEGKYMLINGKWVLQ</sequence>
<dbReference type="EMBL" id="WNXC01000001">
    <property type="protein sequence ID" value="MBB2147396.1"/>
    <property type="molecule type" value="Genomic_DNA"/>
</dbReference>
<accession>A0ABR6EQ70</accession>
<dbReference type="Proteomes" id="UP000636110">
    <property type="component" value="Unassembled WGS sequence"/>
</dbReference>
<gene>
    <name evidence="2" type="ORF">GM920_00600</name>
</gene>
<evidence type="ECO:0000313" key="3">
    <source>
        <dbReference type="Proteomes" id="UP000636110"/>
    </source>
</evidence>
<evidence type="ECO:0000256" key="1">
    <source>
        <dbReference type="SAM" id="MobiDB-lite"/>
    </source>
</evidence>
<proteinExistence type="predicted"/>
<evidence type="ECO:0000313" key="2">
    <source>
        <dbReference type="EMBL" id="MBB2147396.1"/>
    </source>
</evidence>
<dbReference type="RefSeq" id="WP_182952676.1">
    <property type="nucleotide sequence ID" value="NZ_WNXC01000001.1"/>
</dbReference>
<comment type="caution">
    <text evidence="2">The sequence shown here is derived from an EMBL/GenBank/DDBJ whole genome shotgun (WGS) entry which is preliminary data.</text>
</comment>
<evidence type="ECO:0008006" key="4">
    <source>
        <dbReference type="Google" id="ProtNLM"/>
    </source>
</evidence>
<feature type="region of interest" description="Disordered" evidence="1">
    <location>
        <begin position="145"/>
        <end position="168"/>
    </location>
</feature>
<name>A0ABR6EQ70_9SPHI</name>
<organism evidence="2 3">
    <name type="scientific">Pedobacter gandavensis</name>
    <dbReference type="NCBI Taxonomy" id="2679963"/>
    <lineage>
        <taxon>Bacteria</taxon>
        <taxon>Pseudomonadati</taxon>
        <taxon>Bacteroidota</taxon>
        <taxon>Sphingobacteriia</taxon>
        <taxon>Sphingobacteriales</taxon>
        <taxon>Sphingobacteriaceae</taxon>
        <taxon>Pedobacter</taxon>
    </lineage>
</organism>